<gene>
    <name evidence="19" type="ORF">FE810_09200</name>
</gene>
<dbReference type="Pfam" id="PF23607">
    <property type="entry name" value="WZC_N"/>
    <property type="match status" value="1"/>
</dbReference>
<keyword evidence="3" id="KW-1003">Cell membrane</keyword>
<dbReference type="InterPro" id="IPR003856">
    <property type="entry name" value="LPS_length_determ_N"/>
</dbReference>
<evidence type="ECO:0000256" key="15">
    <source>
        <dbReference type="SAM" id="Phobius"/>
    </source>
</evidence>
<dbReference type="AlphaFoldDB" id="A0A5R9IIG3"/>
<evidence type="ECO:0000256" key="7">
    <source>
        <dbReference type="ARBA" id="ARBA00022741"/>
    </source>
</evidence>
<dbReference type="InterPro" id="IPR032807">
    <property type="entry name" value="GNVR"/>
</dbReference>
<evidence type="ECO:0000256" key="5">
    <source>
        <dbReference type="ARBA" id="ARBA00022679"/>
    </source>
</evidence>
<dbReference type="EC" id="2.7.10.2" evidence="19"/>
<evidence type="ECO:0000256" key="9">
    <source>
        <dbReference type="ARBA" id="ARBA00022840"/>
    </source>
</evidence>
<dbReference type="RefSeq" id="WP_138319762.1">
    <property type="nucleotide sequence ID" value="NZ_VCBC01000008.1"/>
</dbReference>
<keyword evidence="14" id="KW-0175">Coiled coil</keyword>
<dbReference type="Pfam" id="PF13807">
    <property type="entry name" value="GNVR"/>
    <property type="match status" value="1"/>
</dbReference>
<keyword evidence="8 19" id="KW-0418">Kinase</keyword>
<feature type="domain" description="Tyrosine-protein kinase G-rich" evidence="18">
    <location>
        <begin position="383"/>
        <end position="464"/>
    </location>
</feature>
<evidence type="ECO:0000259" key="17">
    <source>
        <dbReference type="Pfam" id="PF13614"/>
    </source>
</evidence>
<evidence type="ECO:0000256" key="1">
    <source>
        <dbReference type="ARBA" id="ARBA00004429"/>
    </source>
</evidence>
<dbReference type="SUPFAM" id="SSF52540">
    <property type="entry name" value="P-loop containing nucleoside triphosphate hydrolases"/>
    <property type="match status" value="1"/>
</dbReference>
<evidence type="ECO:0000256" key="4">
    <source>
        <dbReference type="ARBA" id="ARBA00022519"/>
    </source>
</evidence>
<feature type="transmembrane region" description="Helical" evidence="15">
    <location>
        <begin position="32"/>
        <end position="51"/>
    </location>
</feature>
<evidence type="ECO:0000259" key="16">
    <source>
        <dbReference type="Pfam" id="PF02706"/>
    </source>
</evidence>
<keyword evidence="9" id="KW-0067">ATP-binding</keyword>
<evidence type="ECO:0000256" key="6">
    <source>
        <dbReference type="ARBA" id="ARBA00022692"/>
    </source>
</evidence>
<dbReference type="Pfam" id="PF02706">
    <property type="entry name" value="Wzz"/>
    <property type="match status" value="1"/>
</dbReference>
<dbReference type="Gene3D" id="3.40.50.300">
    <property type="entry name" value="P-loop containing nucleotide triphosphate hydrolases"/>
    <property type="match status" value="1"/>
</dbReference>
<evidence type="ECO:0000313" key="19">
    <source>
        <dbReference type="EMBL" id="TLU65092.1"/>
    </source>
</evidence>
<proteinExistence type="inferred from homology"/>
<evidence type="ECO:0000256" key="3">
    <source>
        <dbReference type="ARBA" id="ARBA00022475"/>
    </source>
</evidence>
<evidence type="ECO:0000256" key="12">
    <source>
        <dbReference type="ARBA" id="ARBA00023137"/>
    </source>
</evidence>
<name>A0A5R9IIG3_9GAMM</name>
<comment type="subcellular location">
    <subcellularLocation>
        <location evidence="1">Cell inner membrane</location>
        <topology evidence="1">Multi-pass membrane protein</topology>
    </subcellularLocation>
</comment>
<feature type="domain" description="Polysaccharide chain length determinant N-terminal" evidence="16">
    <location>
        <begin position="20"/>
        <end position="107"/>
    </location>
</feature>
<comment type="similarity">
    <text evidence="2">Belongs to the etk/wzc family.</text>
</comment>
<keyword evidence="7" id="KW-0547">Nucleotide-binding</keyword>
<organism evidence="19 20">
    <name type="scientific">Thalassotalea litorea</name>
    <dbReference type="NCBI Taxonomy" id="2020715"/>
    <lineage>
        <taxon>Bacteria</taxon>
        <taxon>Pseudomonadati</taxon>
        <taxon>Pseudomonadota</taxon>
        <taxon>Gammaproteobacteria</taxon>
        <taxon>Alteromonadales</taxon>
        <taxon>Colwelliaceae</taxon>
        <taxon>Thalassotalea</taxon>
    </lineage>
</organism>
<evidence type="ECO:0000259" key="18">
    <source>
        <dbReference type="Pfam" id="PF13807"/>
    </source>
</evidence>
<dbReference type="EMBL" id="VCBC01000008">
    <property type="protein sequence ID" value="TLU65092.1"/>
    <property type="molecule type" value="Genomic_DNA"/>
</dbReference>
<dbReference type="GO" id="GO:0042802">
    <property type="term" value="F:identical protein binding"/>
    <property type="evidence" value="ECO:0007669"/>
    <property type="project" value="UniProtKB-ARBA"/>
</dbReference>
<dbReference type="GO" id="GO:0005886">
    <property type="term" value="C:plasma membrane"/>
    <property type="evidence" value="ECO:0007669"/>
    <property type="project" value="UniProtKB-SubCell"/>
</dbReference>
<comment type="catalytic activity">
    <reaction evidence="13">
        <text>L-tyrosyl-[protein] + ATP = O-phospho-L-tyrosyl-[protein] + ADP + H(+)</text>
        <dbReference type="Rhea" id="RHEA:10596"/>
        <dbReference type="Rhea" id="RHEA-COMP:10136"/>
        <dbReference type="Rhea" id="RHEA-COMP:20101"/>
        <dbReference type="ChEBI" id="CHEBI:15378"/>
        <dbReference type="ChEBI" id="CHEBI:30616"/>
        <dbReference type="ChEBI" id="CHEBI:46858"/>
        <dbReference type="ChEBI" id="CHEBI:61978"/>
        <dbReference type="ChEBI" id="CHEBI:456216"/>
    </reaction>
</comment>
<dbReference type="GO" id="GO:0005524">
    <property type="term" value="F:ATP binding"/>
    <property type="evidence" value="ECO:0007669"/>
    <property type="project" value="UniProtKB-KW"/>
</dbReference>
<keyword evidence="4" id="KW-0997">Cell inner membrane</keyword>
<feature type="coiled-coil region" evidence="14">
    <location>
        <begin position="271"/>
        <end position="298"/>
    </location>
</feature>
<evidence type="ECO:0000256" key="13">
    <source>
        <dbReference type="ARBA" id="ARBA00053015"/>
    </source>
</evidence>
<evidence type="ECO:0000256" key="10">
    <source>
        <dbReference type="ARBA" id="ARBA00022989"/>
    </source>
</evidence>
<keyword evidence="5 19" id="KW-0808">Transferase</keyword>
<dbReference type="PANTHER" id="PTHR32309:SF32">
    <property type="entry name" value="TYROSINE-PROTEIN KINASE ETK-RELATED"/>
    <property type="match status" value="1"/>
</dbReference>
<evidence type="ECO:0000256" key="8">
    <source>
        <dbReference type="ARBA" id="ARBA00022777"/>
    </source>
</evidence>
<dbReference type="InterPro" id="IPR005702">
    <property type="entry name" value="Wzc-like_C"/>
</dbReference>
<dbReference type="GO" id="GO:0004715">
    <property type="term" value="F:non-membrane spanning protein tyrosine kinase activity"/>
    <property type="evidence" value="ECO:0007669"/>
    <property type="project" value="UniProtKB-EC"/>
</dbReference>
<protein>
    <submittedName>
        <fullName evidence="19">Polysaccharide biosynthesis tyrosine autokinase</fullName>
        <ecNumber evidence="19">2.7.10.2</ecNumber>
    </submittedName>
</protein>
<keyword evidence="10 15" id="KW-1133">Transmembrane helix</keyword>
<dbReference type="InterPro" id="IPR050445">
    <property type="entry name" value="Bact_polysacc_biosynth/exp"/>
</dbReference>
<feature type="domain" description="AAA" evidence="17">
    <location>
        <begin position="549"/>
        <end position="671"/>
    </location>
</feature>
<dbReference type="InterPro" id="IPR025669">
    <property type="entry name" value="AAA_dom"/>
</dbReference>
<keyword evidence="20" id="KW-1185">Reference proteome</keyword>
<dbReference type="PANTHER" id="PTHR32309">
    <property type="entry name" value="TYROSINE-PROTEIN KINASE"/>
    <property type="match status" value="1"/>
</dbReference>
<dbReference type="InterPro" id="IPR027417">
    <property type="entry name" value="P-loop_NTPase"/>
</dbReference>
<evidence type="ECO:0000256" key="2">
    <source>
        <dbReference type="ARBA" id="ARBA00008883"/>
    </source>
</evidence>
<keyword evidence="12" id="KW-0829">Tyrosine-protein kinase</keyword>
<sequence length="740" mass="82093">MNHSTKEKASQNTEAGHIVIQKLFGVLLDNKWQLSIITGVFVLIASIIATLQAPIYKANVLIQVEEKSNGIPGLDNMSEMFSQESSSDTEIQILKSRYVLGKTIEDLGLDVIVEPNYFPIIGKTFSRRHKATSIAAPIFGEKYAWGGESIAIEFFDISAAFQDVEITLIAGTNDKFQLFLDGQHIAEGTVGTALEVKELDLNLKVELLKARAHTEFSLMKKSKMQAILDIQSAINVQEMGKKTGIIQLTLLGENRRDISNILDSISQNYTSQNVRRLAAEAENSLSFLKEQLPEVLRDLNRSERALNDFKMQKESVDLSLETEALLDNLVNIESKINEMSIAEADISRRFTKEHPNYISFKKQQSDLIKERKRILDKTNSLPDIQQQLIALMRDFEVNQAIYLTLQNKTQELSIVKASTVGNVRVLDHAAVFPKPVKPRKLLMVVLSFIFGFIAAVGFVLARNAFNRGVTDPADFEDIGLNVYATIPLSESQAKFNLKQSFQKKLKSNKNRENNTGHLVAKDAPEDLSVEAIRGLRTSLHFAMLEAKNNIIMISGASPGVGKSFVSANLAAVLAQSGKRILIVDADMRKGYLQKYFGLKWDAGLSDILSTKCSVADAIKPSEISNLDVITRGAIPPNAAELLMSEEFEKFLEAVKSSYDFVLIDTPPILAVTDPAIIGRHAGTSLMLARFELNPLSEIAVAHERFELNGVDIKGIIFNGVEQKASTSHIYGNYTYSYSND</sequence>
<evidence type="ECO:0000256" key="14">
    <source>
        <dbReference type="SAM" id="Coils"/>
    </source>
</evidence>
<keyword evidence="6 15" id="KW-0812">Transmembrane</keyword>
<dbReference type="Proteomes" id="UP000307790">
    <property type="component" value="Unassembled WGS sequence"/>
</dbReference>
<evidence type="ECO:0000256" key="11">
    <source>
        <dbReference type="ARBA" id="ARBA00023136"/>
    </source>
</evidence>
<keyword evidence="11 15" id="KW-0472">Membrane</keyword>
<comment type="caution">
    <text evidence="19">The sequence shown here is derived from an EMBL/GenBank/DDBJ whole genome shotgun (WGS) entry which is preliminary data.</text>
</comment>
<dbReference type="NCBIfam" id="TIGR01007">
    <property type="entry name" value="eps_fam"/>
    <property type="match status" value="1"/>
</dbReference>
<reference evidence="19 20" key="1">
    <citation type="submission" date="2019-05" db="EMBL/GenBank/DDBJ databases">
        <title>Genome sequences of Thalassotalea litorea 1K03283.</title>
        <authorList>
            <person name="Zhang D."/>
        </authorList>
    </citation>
    <scope>NUCLEOTIDE SEQUENCE [LARGE SCALE GENOMIC DNA]</scope>
    <source>
        <strain evidence="19 20">MCCC 1K03283</strain>
    </source>
</reference>
<accession>A0A5R9IIG3</accession>
<dbReference type="Pfam" id="PF13614">
    <property type="entry name" value="AAA_31"/>
    <property type="match status" value="1"/>
</dbReference>
<dbReference type="FunFam" id="3.40.50.300:FF:000527">
    <property type="entry name" value="Tyrosine-protein kinase etk"/>
    <property type="match status" value="1"/>
</dbReference>
<feature type="transmembrane region" description="Helical" evidence="15">
    <location>
        <begin position="441"/>
        <end position="461"/>
    </location>
</feature>
<dbReference type="CDD" id="cd05387">
    <property type="entry name" value="BY-kinase"/>
    <property type="match status" value="1"/>
</dbReference>
<evidence type="ECO:0000313" key="20">
    <source>
        <dbReference type="Proteomes" id="UP000307790"/>
    </source>
</evidence>
<dbReference type="OrthoDB" id="9775724at2"/>